<dbReference type="Pfam" id="PF01408">
    <property type="entry name" value="GFO_IDH_MocA"/>
    <property type="match status" value="1"/>
</dbReference>
<dbReference type="Gene3D" id="3.40.50.720">
    <property type="entry name" value="NAD(P)-binding Rossmann-like Domain"/>
    <property type="match status" value="1"/>
</dbReference>
<dbReference type="InterPro" id="IPR036291">
    <property type="entry name" value="NAD(P)-bd_dom_sf"/>
</dbReference>
<accession>A0A6H2GXB3</accession>
<sequence length="355" mass="38449">MNRTASSPRRRIVVAGCGGMAHTWVDYALTRADADIVGLVDVRLEAAESMRDKHGLRCGVYTDLEQAIKESGADLVFDVTIPASHHVISQTAMRLGCDVFSEKPLAESWEACLDVVRAASETGRMHAVMQNRRFDPRIRAFRELIAGGAIGTPGFAGADFFIGAHFGGFRDLMDSPLILDMAIHTLDQARLLLGADPVSVYCQEFNPPGSWYKGSASALCIFEMSDGSVFSYRGSWCSEGAPTSWEAQWRVIGSSGTALWDGAGAPYAEAVDPAGQEEAFIRSSQRIDTSPEPEGEPWHHRCIAEMFDALHAGRRAETDCRDNLLSMAMVFGAIRSSAEGRKVAISELLPSGSLG</sequence>
<dbReference type="GO" id="GO:0000166">
    <property type="term" value="F:nucleotide binding"/>
    <property type="evidence" value="ECO:0007669"/>
    <property type="project" value="InterPro"/>
</dbReference>
<dbReference type="PANTHER" id="PTHR43708">
    <property type="entry name" value="CONSERVED EXPRESSED OXIDOREDUCTASE (EUROFUNG)"/>
    <property type="match status" value="1"/>
</dbReference>
<evidence type="ECO:0000259" key="1">
    <source>
        <dbReference type="Pfam" id="PF01408"/>
    </source>
</evidence>
<evidence type="ECO:0000259" key="2">
    <source>
        <dbReference type="Pfam" id="PF22725"/>
    </source>
</evidence>
<keyword evidence="4" id="KW-1185">Reference proteome</keyword>
<dbReference type="Proteomes" id="UP000502136">
    <property type="component" value="Chromosome"/>
</dbReference>
<protein>
    <submittedName>
        <fullName evidence="3">Gfo/Idh/MocA family oxidoreductase</fullName>
    </submittedName>
</protein>
<dbReference type="EMBL" id="CP051428">
    <property type="protein sequence ID" value="QJC52064.1"/>
    <property type="molecule type" value="Genomic_DNA"/>
</dbReference>
<evidence type="ECO:0000313" key="3">
    <source>
        <dbReference type="EMBL" id="QJC52064.1"/>
    </source>
</evidence>
<dbReference type="Pfam" id="PF22725">
    <property type="entry name" value="GFO_IDH_MocA_C3"/>
    <property type="match status" value="1"/>
</dbReference>
<dbReference type="SUPFAM" id="SSF55347">
    <property type="entry name" value="Glyceraldehyde-3-phosphate dehydrogenase-like, C-terminal domain"/>
    <property type="match status" value="1"/>
</dbReference>
<feature type="domain" description="GFO/IDH/MocA-like oxidoreductase" evidence="2">
    <location>
        <begin position="139"/>
        <end position="258"/>
    </location>
</feature>
<dbReference type="KEGG" id="palr:HGI30_11215"/>
<name>A0A6H2GXB3_9BACL</name>
<dbReference type="Gene3D" id="3.30.360.10">
    <property type="entry name" value="Dihydrodipicolinate Reductase, domain 2"/>
    <property type="match status" value="1"/>
</dbReference>
<dbReference type="AlphaFoldDB" id="A0A6H2GXB3"/>
<dbReference type="SUPFAM" id="SSF51735">
    <property type="entry name" value="NAD(P)-binding Rossmann-fold domains"/>
    <property type="match status" value="1"/>
</dbReference>
<dbReference type="InterPro" id="IPR051317">
    <property type="entry name" value="Gfo/Idh/MocA_oxidoreduct"/>
</dbReference>
<proteinExistence type="predicted"/>
<dbReference type="InterPro" id="IPR055170">
    <property type="entry name" value="GFO_IDH_MocA-like_dom"/>
</dbReference>
<reference evidence="3 4" key="1">
    <citation type="submission" date="2020-04" db="EMBL/GenBank/DDBJ databases">
        <title>Novel Paenibacillus strain UniB2 isolated from commercial digestive syrup.</title>
        <authorList>
            <person name="Thorat V."/>
            <person name="Kirdat K."/>
            <person name="Tiwarekar B."/>
            <person name="Yadav A."/>
        </authorList>
    </citation>
    <scope>NUCLEOTIDE SEQUENCE [LARGE SCALE GENOMIC DNA]</scope>
    <source>
        <strain evidence="3 4">UniB2</strain>
    </source>
</reference>
<dbReference type="InterPro" id="IPR000683">
    <property type="entry name" value="Gfo/Idh/MocA-like_OxRdtase_N"/>
</dbReference>
<dbReference type="RefSeq" id="WP_168907640.1">
    <property type="nucleotide sequence ID" value="NZ_CP051428.1"/>
</dbReference>
<evidence type="ECO:0000313" key="4">
    <source>
        <dbReference type="Proteomes" id="UP000502136"/>
    </source>
</evidence>
<organism evidence="3 4">
    <name type="scientific">Paenibacillus albicereus</name>
    <dbReference type="NCBI Taxonomy" id="2726185"/>
    <lineage>
        <taxon>Bacteria</taxon>
        <taxon>Bacillati</taxon>
        <taxon>Bacillota</taxon>
        <taxon>Bacilli</taxon>
        <taxon>Bacillales</taxon>
        <taxon>Paenibacillaceae</taxon>
        <taxon>Paenibacillus</taxon>
    </lineage>
</organism>
<gene>
    <name evidence="3" type="ORF">HGI30_11215</name>
</gene>
<dbReference type="PANTHER" id="PTHR43708:SF8">
    <property type="entry name" value="OXIDOREDUCTASE"/>
    <property type="match status" value="1"/>
</dbReference>
<feature type="domain" description="Gfo/Idh/MocA-like oxidoreductase N-terminal" evidence="1">
    <location>
        <begin position="11"/>
        <end position="128"/>
    </location>
</feature>